<dbReference type="InterPro" id="IPR026992">
    <property type="entry name" value="DIOX_N"/>
</dbReference>
<sequence length="358" mass="39467">MPHSAAALAENGGARITETVDLSPFFTEAGRALPDSARTEAGKALIEALHSFGFVKVVGHGLSKHEIDSALGWTKKLFDLPYEDKMKAPHPPGPMPHRGYSGLGQEKVYSKDDVKATSSSADVGKVLRKISDFKESYEIGSEQDPVQQNIWLPDDVLSGFRSYTTSLYERLSGVSKVLLDAIGVGLGLEGDEHATLTGLVSDRHCQLRLLHYPPIGKEKLQNELLARLPPHTDWGTFTLLFQDQNGGLELKDAQTKEYIHAEPEEGAFVLNAGDMLQRFTNDYITSSLHRVSVPDPSTVLDSGIPARYSVPFFTCPDFSHTVATLPRFVTPESPAKYEPVRFDQYGSIISKYQYQGEE</sequence>
<name>A0AAN9ULQ4_9PEZI</name>
<evidence type="ECO:0000256" key="2">
    <source>
        <dbReference type="RuleBase" id="RU003682"/>
    </source>
</evidence>
<dbReference type="GO" id="GO:0044283">
    <property type="term" value="P:small molecule biosynthetic process"/>
    <property type="evidence" value="ECO:0007669"/>
    <property type="project" value="UniProtKB-ARBA"/>
</dbReference>
<keyword evidence="2" id="KW-0560">Oxidoreductase</keyword>
<dbReference type="InterPro" id="IPR005123">
    <property type="entry name" value="Oxoglu/Fe-dep_dioxygenase_dom"/>
</dbReference>
<gene>
    <name evidence="4" type="ORF">SLS62_007531</name>
</gene>
<protein>
    <recommendedName>
        <fullName evidence="3">Fe2OG dioxygenase domain-containing protein</fullName>
    </recommendedName>
</protein>
<dbReference type="InterPro" id="IPR027443">
    <property type="entry name" value="IPNS-like_sf"/>
</dbReference>
<dbReference type="InterPro" id="IPR050231">
    <property type="entry name" value="Iron_ascorbate_oxido_reductase"/>
</dbReference>
<reference evidence="4 5" key="1">
    <citation type="submission" date="2024-02" db="EMBL/GenBank/DDBJ databases">
        <title>De novo assembly and annotation of 12 fungi associated with fruit tree decline syndrome in Ontario, Canada.</title>
        <authorList>
            <person name="Sulman M."/>
            <person name="Ellouze W."/>
            <person name="Ilyukhin E."/>
        </authorList>
    </citation>
    <scope>NUCLEOTIDE SEQUENCE [LARGE SCALE GENOMIC DNA]</scope>
    <source>
        <strain evidence="4 5">M11/M66-122</strain>
    </source>
</reference>
<proteinExistence type="inferred from homology"/>
<dbReference type="PROSITE" id="PS51471">
    <property type="entry name" value="FE2OG_OXY"/>
    <property type="match status" value="1"/>
</dbReference>
<accession>A0AAN9ULQ4</accession>
<dbReference type="Proteomes" id="UP001320420">
    <property type="component" value="Unassembled WGS sequence"/>
</dbReference>
<dbReference type="SUPFAM" id="SSF51197">
    <property type="entry name" value="Clavaminate synthase-like"/>
    <property type="match status" value="1"/>
</dbReference>
<dbReference type="EMBL" id="JAKJXP020000062">
    <property type="protein sequence ID" value="KAK7750555.1"/>
    <property type="molecule type" value="Genomic_DNA"/>
</dbReference>
<comment type="caution">
    <text evidence="4">The sequence shown here is derived from an EMBL/GenBank/DDBJ whole genome shotgun (WGS) entry which is preliminary data.</text>
</comment>
<evidence type="ECO:0000313" key="5">
    <source>
        <dbReference type="Proteomes" id="UP001320420"/>
    </source>
</evidence>
<dbReference type="AlphaFoldDB" id="A0AAN9ULQ4"/>
<dbReference type="InterPro" id="IPR044861">
    <property type="entry name" value="IPNS-like_FE2OG_OXY"/>
</dbReference>
<comment type="similarity">
    <text evidence="1 2">Belongs to the iron/ascorbate-dependent oxidoreductase family.</text>
</comment>
<evidence type="ECO:0000256" key="1">
    <source>
        <dbReference type="ARBA" id="ARBA00008056"/>
    </source>
</evidence>
<keyword evidence="2" id="KW-0479">Metal-binding</keyword>
<organism evidence="4 5">
    <name type="scientific">Diatrype stigma</name>
    <dbReference type="NCBI Taxonomy" id="117547"/>
    <lineage>
        <taxon>Eukaryota</taxon>
        <taxon>Fungi</taxon>
        <taxon>Dikarya</taxon>
        <taxon>Ascomycota</taxon>
        <taxon>Pezizomycotina</taxon>
        <taxon>Sordariomycetes</taxon>
        <taxon>Xylariomycetidae</taxon>
        <taxon>Xylariales</taxon>
        <taxon>Diatrypaceae</taxon>
        <taxon>Diatrype</taxon>
    </lineage>
</organism>
<keyword evidence="5" id="KW-1185">Reference proteome</keyword>
<dbReference type="GO" id="GO:0046872">
    <property type="term" value="F:metal ion binding"/>
    <property type="evidence" value="ECO:0007669"/>
    <property type="project" value="UniProtKB-KW"/>
</dbReference>
<dbReference type="Pfam" id="PF03171">
    <property type="entry name" value="2OG-FeII_Oxy"/>
    <property type="match status" value="1"/>
</dbReference>
<evidence type="ECO:0000313" key="4">
    <source>
        <dbReference type="EMBL" id="KAK7750555.1"/>
    </source>
</evidence>
<feature type="domain" description="Fe2OG dioxygenase" evidence="3">
    <location>
        <begin position="203"/>
        <end position="316"/>
    </location>
</feature>
<dbReference type="PANTHER" id="PTHR47990">
    <property type="entry name" value="2-OXOGLUTARATE (2OG) AND FE(II)-DEPENDENT OXYGENASE SUPERFAMILY PROTEIN-RELATED"/>
    <property type="match status" value="1"/>
</dbReference>
<dbReference type="Gene3D" id="2.60.120.330">
    <property type="entry name" value="B-lactam Antibiotic, Isopenicillin N Synthase, Chain"/>
    <property type="match status" value="1"/>
</dbReference>
<keyword evidence="2" id="KW-0408">Iron</keyword>
<dbReference type="Pfam" id="PF14226">
    <property type="entry name" value="DIOX_N"/>
    <property type="match status" value="1"/>
</dbReference>
<evidence type="ECO:0000259" key="3">
    <source>
        <dbReference type="PROSITE" id="PS51471"/>
    </source>
</evidence>
<dbReference type="GO" id="GO:0016491">
    <property type="term" value="F:oxidoreductase activity"/>
    <property type="evidence" value="ECO:0007669"/>
    <property type="project" value="UniProtKB-KW"/>
</dbReference>